<proteinExistence type="predicted"/>
<dbReference type="SUPFAM" id="SSF46785">
    <property type="entry name" value="Winged helix' DNA-binding domain"/>
    <property type="match status" value="1"/>
</dbReference>
<comment type="caution">
    <text evidence="5">The sequence shown here is derived from an EMBL/GenBank/DDBJ whole genome shotgun (WGS) entry which is preliminary data.</text>
</comment>
<dbReference type="PROSITE" id="PS51118">
    <property type="entry name" value="HTH_HXLR"/>
    <property type="match status" value="1"/>
</dbReference>
<evidence type="ECO:0000256" key="2">
    <source>
        <dbReference type="ARBA" id="ARBA00023125"/>
    </source>
</evidence>
<dbReference type="InterPro" id="IPR036390">
    <property type="entry name" value="WH_DNA-bd_sf"/>
</dbReference>
<evidence type="ECO:0000256" key="3">
    <source>
        <dbReference type="ARBA" id="ARBA00023163"/>
    </source>
</evidence>
<accession>A0ABT7J0G7</accession>
<dbReference type="Gene3D" id="1.10.10.10">
    <property type="entry name" value="Winged helix-like DNA-binding domain superfamily/Winged helix DNA-binding domain"/>
    <property type="match status" value="1"/>
</dbReference>
<keyword evidence="3" id="KW-0804">Transcription</keyword>
<dbReference type="PANTHER" id="PTHR33204:SF18">
    <property type="entry name" value="TRANSCRIPTIONAL REGULATORY PROTEIN"/>
    <property type="match status" value="1"/>
</dbReference>
<sequence>MEWLEVSTENCPVQTTLDLVGEKWTLLIVRDAANGVRRFDDFRRHMGLSDAVLSDRLRKLTAAGILRTVPYQEPGSRARNEYRLTRKGWDLWPVLVALRQWGETYAPDPAGPVLDMRHTECGAPVRVVVECAEEHVTLAPRDVSARPGPGARPRAAS</sequence>
<dbReference type="Proteomes" id="UP001241926">
    <property type="component" value="Unassembled WGS sequence"/>
</dbReference>
<evidence type="ECO:0000259" key="4">
    <source>
        <dbReference type="PROSITE" id="PS51118"/>
    </source>
</evidence>
<name>A0ABT7J0G7_9ACTN</name>
<dbReference type="PANTHER" id="PTHR33204">
    <property type="entry name" value="TRANSCRIPTIONAL REGULATOR, MARR FAMILY"/>
    <property type="match status" value="1"/>
</dbReference>
<protein>
    <submittedName>
        <fullName evidence="5">Helix-turn-helix domain-containing protein</fullName>
    </submittedName>
</protein>
<evidence type="ECO:0000313" key="6">
    <source>
        <dbReference type="Proteomes" id="UP001241926"/>
    </source>
</evidence>
<keyword evidence="1" id="KW-0805">Transcription regulation</keyword>
<gene>
    <name evidence="5" type="ORF">QNN03_18100</name>
</gene>
<keyword evidence="2" id="KW-0238">DNA-binding</keyword>
<dbReference type="Pfam" id="PF01638">
    <property type="entry name" value="HxlR"/>
    <property type="match status" value="1"/>
</dbReference>
<dbReference type="RefSeq" id="WP_093723279.1">
    <property type="nucleotide sequence ID" value="NZ_JASJUS010000016.1"/>
</dbReference>
<keyword evidence="6" id="KW-1185">Reference proteome</keyword>
<reference evidence="5 6" key="1">
    <citation type="submission" date="2023-05" db="EMBL/GenBank/DDBJ databases">
        <title>Streptomyces fuscus sp. nov., a brown-black pigment producing actinomyces isolated from dry sand of Sea duck farm.</title>
        <authorList>
            <person name="Xie J."/>
            <person name="Shen N."/>
        </authorList>
    </citation>
    <scope>NUCLEOTIDE SEQUENCE [LARGE SCALE GENOMIC DNA]</scope>
    <source>
        <strain evidence="5 6">GXMU-J15</strain>
    </source>
</reference>
<evidence type="ECO:0000313" key="5">
    <source>
        <dbReference type="EMBL" id="MDL2078348.1"/>
    </source>
</evidence>
<feature type="domain" description="HTH hxlR-type" evidence="4">
    <location>
        <begin position="11"/>
        <end position="110"/>
    </location>
</feature>
<evidence type="ECO:0000256" key="1">
    <source>
        <dbReference type="ARBA" id="ARBA00023015"/>
    </source>
</evidence>
<organism evidence="5 6">
    <name type="scientific">Streptomyces fuscus</name>
    <dbReference type="NCBI Taxonomy" id="3048495"/>
    <lineage>
        <taxon>Bacteria</taxon>
        <taxon>Bacillati</taxon>
        <taxon>Actinomycetota</taxon>
        <taxon>Actinomycetes</taxon>
        <taxon>Kitasatosporales</taxon>
        <taxon>Streptomycetaceae</taxon>
        <taxon>Streptomyces</taxon>
    </lineage>
</organism>
<dbReference type="InterPro" id="IPR036388">
    <property type="entry name" value="WH-like_DNA-bd_sf"/>
</dbReference>
<dbReference type="EMBL" id="JASJUS010000016">
    <property type="protein sequence ID" value="MDL2078348.1"/>
    <property type="molecule type" value="Genomic_DNA"/>
</dbReference>
<dbReference type="InterPro" id="IPR002577">
    <property type="entry name" value="HTH_HxlR"/>
</dbReference>